<sequence length="144" mass="16189">LIGIIILFKKPHKKRDKWHHKIATDMVYTSEDGFVLSEAAFGSVTQIVVDPIFRGATIKNTFASTVIDLRRTSLDALETFIDVESTFGNIEIFVPNTWVVVSKANADFGGIDDKRFHSGFIEFNNNQKVIIRGKIVFSGLEIKN</sequence>
<proteinExistence type="predicted"/>
<accession>A0A5J4PXG7</accession>
<organism evidence="2">
    <name type="scientific">termite gut metagenome</name>
    <dbReference type="NCBI Taxonomy" id="433724"/>
    <lineage>
        <taxon>unclassified sequences</taxon>
        <taxon>metagenomes</taxon>
        <taxon>organismal metagenomes</taxon>
    </lineage>
</organism>
<evidence type="ECO:0000313" key="2">
    <source>
        <dbReference type="EMBL" id="KAA6313742.1"/>
    </source>
</evidence>
<dbReference type="InterPro" id="IPR024425">
    <property type="entry name" value="LiaF-like_C"/>
</dbReference>
<comment type="caution">
    <text evidence="2">The sequence shown here is derived from an EMBL/GenBank/DDBJ whole genome shotgun (WGS) entry which is preliminary data.</text>
</comment>
<evidence type="ECO:0000259" key="1">
    <source>
        <dbReference type="Pfam" id="PF09922"/>
    </source>
</evidence>
<dbReference type="Pfam" id="PF09922">
    <property type="entry name" value="LiaF-like_C"/>
    <property type="match status" value="1"/>
</dbReference>
<feature type="non-terminal residue" evidence="2">
    <location>
        <position position="1"/>
    </location>
</feature>
<protein>
    <recommendedName>
        <fullName evidence="1">Cell wall-active antibiotics response LiaF-like C-terminal domain-containing protein</fullName>
    </recommendedName>
</protein>
<reference evidence="2" key="1">
    <citation type="submission" date="2019-03" db="EMBL/GenBank/DDBJ databases">
        <title>Single cell metagenomics reveals metabolic interactions within the superorganism composed of flagellate Streblomastix strix and complex community of Bacteroidetes bacteria on its surface.</title>
        <authorList>
            <person name="Treitli S.C."/>
            <person name="Kolisko M."/>
            <person name="Husnik F."/>
            <person name="Keeling P."/>
            <person name="Hampl V."/>
        </authorList>
    </citation>
    <scope>NUCLEOTIDE SEQUENCE</scope>
    <source>
        <strain evidence="2">STM</strain>
    </source>
</reference>
<feature type="domain" description="Cell wall-active antibiotics response LiaF-like C-terminal" evidence="1">
    <location>
        <begin position="54"/>
        <end position="112"/>
    </location>
</feature>
<dbReference type="EMBL" id="SNRY01005935">
    <property type="protein sequence ID" value="KAA6313742.1"/>
    <property type="molecule type" value="Genomic_DNA"/>
</dbReference>
<gene>
    <name evidence="2" type="ORF">EZS27_035535</name>
</gene>
<dbReference type="AlphaFoldDB" id="A0A5J4PXG7"/>
<name>A0A5J4PXG7_9ZZZZ</name>